<evidence type="ECO:0000256" key="2">
    <source>
        <dbReference type="SAM" id="MobiDB-lite"/>
    </source>
</evidence>
<dbReference type="SUPFAM" id="SSF54160">
    <property type="entry name" value="Chromo domain-like"/>
    <property type="match status" value="1"/>
</dbReference>
<evidence type="ECO:0000313" key="6">
    <source>
        <dbReference type="Proteomes" id="UP000027002"/>
    </source>
</evidence>
<accession>A0A1B5KTH9</accession>
<dbReference type="EMBL" id="BBTG02000010">
    <property type="protein sequence ID" value="GAO13203.1"/>
    <property type="molecule type" value="Genomic_DNA"/>
</dbReference>
<dbReference type="AlphaFoldDB" id="A0A1B5KTH9"/>
<comment type="subunit">
    <text evidence="1">Component of the NuA4 histone acetyltransferase complex.</text>
</comment>
<proteinExistence type="predicted"/>
<feature type="region of interest" description="Disordered" evidence="2">
    <location>
        <begin position="444"/>
        <end position="465"/>
    </location>
</feature>
<evidence type="ECO:0000313" key="5">
    <source>
        <dbReference type="EMBL" id="QUC19375.1"/>
    </source>
</evidence>
<dbReference type="InterPro" id="IPR023780">
    <property type="entry name" value="Chromo_domain"/>
</dbReference>
<dbReference type="KEGG" id="uvi:66064394"/>
<organism evidence="4 7">
    <name type="scientific">Ustilaginoidea virens</name>
    <name type="common">Rice false smut fungus</name>
    <name type="synonym">Villosiclava virens</name>
    <dbReference type="NCBI Taxonomy" id="1159556"/>
    <lineage>
        <taxon>Eukaryota</taxon>
        <taxon>Fungi</taxon>
        <taxon>Dikarya</taxon>
        <taxon>Ascomycota</taxon>
        <taxon>Pezizomycotina</taxon>
        <taxon>Sordariomycetes</taxon>
        <taxon>Hypocreomycetidae</taxon>
        <taxon>Hypocreales</taxon>
        <taxon>Clavicipitaceae</taxon>
        <taxon>Ustilaginoidea</taxon>
    </lineage>
</organism>
<feature type="compositionally biased region" description="Low complexity" evidence="2">
    <location>
        <begin position="341"/>
        <end position="355"/>
    </location>
</feature>
<dbReference type="InterPro" id="IPR016197">
    <property type="entry name" value="Chromo-like_dom_sf"/>
</dbReference>
<reference evidence="5" key="3">
    <citation type="submission" date="2020-03" db="EMBL/GenBank/DDBJ databases">
        <title>A mixture of massive structural variations and highly conserved coding sequences in Ustilaginoidea virens genome.</title>
        <authorList>
            <person name="Zhang K."/>
            <person name="Zhao Z."/>
            <person name="Zhang Z."/>
            <person name="Li Y."/>
            <person name="Hsiang T."/>
            <person name="Sun W."/>
        </authorList>
    </citation>
    <scope>NUCLEOTIDE SEQUENCE</scope>
    <source>
        <strain evidence="5">UV-8b</strain>
    </source>
</reference>
<dbReference type="Proteomes" id="UP000027002">
    <property type="component" value="Chromosome 3"/>
</dbReference>
<evidence type="ECO:0000313" key="4">
    <source>
        <dbReference type="EMBL" id="GAO13203.1"/>
    </source>
</evidence>
<dbReference type="Gene3D" id="2.40.50.40">
    <property type="match status" value="1"/>
</dbReference>
<evidence type="ECO:0000259" key="3">
    <source>
        <dbReference type="Pfam" id="PF00385"/>
    </source>
</evidence>
<sequence length="510" mass="55244">MESIVLSDSSDDGLDTRNPPASARTSTRLATAAAAAAAAAASGFVVEIRPRPRYVAGCGPALQPLRLLPPAVSTAYIIERLLLPSPGLAVDGKPLPERMTYLVGWKDLPAASLLVPAMQILDYVSPRTLEEWEFAFEAELEEERTRIADADVNGASDLGWKSNFTDRPPPTNASSESSTAAVVFEEPGVVGRPGGESLSLSTPRKRRLAEFEDLSDDDSSVSAQISSQLHGHDGQQGYFDESDAPPGSIMVDRRRLLNIMEESNGASAGTLCRVITPVPYPSYVTGLLDKRGASSSTLPVPLAAKPSMGHGLDVSLAAYQQRSMRGAPFPSAEPGVGNYANPSSSSGNTSASATPDPGLAHLSGQQGQYPPPAKEVDDKQPDWEVEGLESMALYDVEGRGIVRYFLVRWAGEWPPDQNPTWEPEEHIPPDLVRRFLKLTKKQRSRLASKRRSMQPAAVKKERTARRRYTSVSDAFKGDWKEETAETDGARERGAFEHSHELDDEVFVVGH</sequence>
<gene>
    <name evidence="5" type="ORF">UV8b_03616</name>
    <name evidence="4" type="ORF">UVI_02025530</name>
</gene>
<evidence type="ECO:0000256" key="1">
    <source>
        <dbReference type="ARBA" id="ARBA00011353"/>
    </source>
</evidence>
<dbReference type="RefSeq" id="XP_042997048.1">
    <property type="nucleotide sequence ID" value="XM_043141114.1"/>
</dbReference>
<dbReference type="Pfam" id="PF00385">
    <property type="entry name" value="Chromo"/>
    <property type="match status" value="1"/>
</dbReference>
<feature type="domain" description="Chromo" evidence="3">
    <location>
        <begin position="400"/>
        <end position="437"/>
    </location>
</feature>
<keyword evidence="6" id="KW-1185">Reference proteome</keyword>
<feature type="region of interest" description="Disordered" evidence="2">
    <location>
        <begin position="1"/>
        <end position="24"/>
    </location>
</feature>
<feature type="region of interest" description="Disordered" evidence="2">
    <location>
        <begin position="326"/>
        <end position="379"/>
    </location>
</feature>
<dbReference type="EMBL" id="CP072755">
    <property type="protein sequence ID" value="QUC19375.1"/>
    <property type="molecule type" value="Genomic_DNA"/>
</dbReference>
<dbReference type="GeneID" id="66064394"/>
<reference evidence="4" key="1">
    <citation type="journal article" date="2016" name="Genome Announc.">
        <title>Genome Sequence of Ustilaginoidea virens IPU010, a Rice Pathogenic Fungus Causing False Smut.</title>
        <authorList>
            <person name="Kumagai T."/>
            <person name="Ishii T."/>
            <person name="Terai G."/>
            <person name="Umemura M."/>
            <person name="Machida M."/>
            <person name="Asai K."/>
        </authorList>
    </citation>
    <scope>NUCLEOTIDE SEQUENCE [LARGE SCALE GENOMIC DNA]</scope>
    <source>
        <strain evidence="4">IPU010</strain>
    </source>
</reference>
<feature type="region of interest" description="Disordered" evidence="2">
    <location>
        <begin position="158"/>
        <end position="180"/>
    </location>
</feature>
<dbReference type="OrthoDB" id="3543857at2759"/>
<dbReference type="CDD" id="cd00024">
    <property type="entry name" value="CD_CSD"/>
    <property type="match status" value="1"/>
</dbReference>
<evidence type="ECO:0000313" key="7">
    <source>
        <dbReference type="Proteomes" id="UP000054053"/>
    </source>
</evidence>
<dbReference type="Proteomes" id="UP000054053">
    <property type="component" value="Unassembled WGS sequence"/>
</dbReference>
<reference evidence="7" key="2">
    <citation type="journal article" date="2016" name="Genome Announc.">
        <title>Genome sequence of Ustilaginoidea virens IPU010, a rice pathogenic fungus causing false smut.</title>
        <authorList>
            <person name="Kumagai T."/>
            <person name="Ishii T."/>
            <person name="Terai G."/>
            <person name="Umemura M."/>
            <person name="Machida M."/>
            <person name="Asai K."/>
        </authorList>
    </citation>
    <scope>NUCLEOTIDE SEQUENCE [LARGE SCALE GENOMIC DNA]</scope>
    <source>
        <strain evidence="7">IPU010</strain>
    </source>
</reference>
<name>A0A1B5KTH9_USTVR</name>
<protein>
    <recommendedName>
        <fullName evidence="3">Chromo domain-containing protein</fullName>
    </recommendedName>
</protein>